<sequence>MSRLRSFSFPRLGGAKRNDDGMTSAESPYHFAPSHSRDSSGASTASTPVTPTFSSRNHGHWSSTSSLGTTPDSPVNLTKSPLHDLVEDPDEREDEPIDESVDDAYDIEDEPLCICDTPFCAHQTSRDSRMTVILSPTPEWSPGDDAAIASLPSFKRRPSGELSHESLVTRISRRWPSVSSRWRDHKPTTSVSNPHIHSAPPSRSSSVKLGSLRQSLSAQLESRNNNMTPPYTPIEPSLPEMDFSRRARGAPSPLEISMPVSEDPIDGRDLASTPLLPPMMEKLMNDTHHEVQSPLQSPTVAESSDSFRHHHTPIHTPTFTSMPTPPLSSRPSIASFGQYSSGHIPRTSDIPPMTITDDEDVWAAKLGHANFHITPVPYFPGHCSPGNCKRLLDDWEAARKDWMQQQAHLCEHYGPTSQIFRLATEKWTQTDAVWRANHELATAQAGVANADNTVHQPLAETAPLTKLPSLNDPQQPAKFPKIEDADIVGPMVQYAKIQRRPSKRQGFLRLFTDPASLLGGKAFGIRR</sequence>
<evidence type="ECO:0000313" key="3">
    <source>
        <dbReference type="Proteomes" id="UP000192596"/>
    </source>
</evidence>
<evidence type="ECO:0000313" key="2">
    <source>
        <dbReference type="EMBL" id="OQO03038.1"/>
    </source>
</evidence>
<protein>
    <recommendedName>
        <fullName evidence="4">Only prolin and serin are matching in the corresponding protein</fullName>
    </recommendedName>
</protein>
<feature type="compositionally biased region" description="Polar residues" evidence="1">
    <location>
        <begin position="188"/>
        <end position="214"/>
    </location>
</feature>
<keyword evidence="3" id="KW-1185">Reference proteome</keyword>
<reference evidence="3" key="1">
    <citation type="submission" date="2017-03" db="EMBL/GenBank/DDBJ databases">
        <title>Genomes of endolithic fungi from Antarctica.</title>
        <authorList>
            <person name="Coleine C."/>
            <person name="Masonjones S."/>
            <person name="Stajich J.E."/>
        </authorList>
    </citation>
    <scope>NUCLEOTIDE SEQUENCE [LARGE SCALE GENOMIC DNA]</scope>
    <source>
        <strain evidence="3">CCFEE 5527</strain>
    </source>
</reference>
<name>A0A1V8SVL5_9PEZI</name>
<feature type="region of interest" description="Disordered" evidence="1">
    <location>
        <begin position="220"/>
        <end position="239"/>
    </location>
</feature>
<proteinExistence type="predicted"/>
<gene>
    <name evidence="2" type="ORF">B0A48_11322</name>
</gene>
<dbReference type="EMBL" id="NAJO01000026">
    <property type="protein sequence ID" value="OQO03038.1"/>
    <property type="molecule type" value="Genomic_DNA"/>
</dbReference>
<dbReference type="Proteomes" id="UP000192596">
    <property type="component" value="Unassembled WGS sequence"/>
</dbReference>
<dbReference type="InParanoid" id="A0A1V8SVL5"/>
<feature type="compositionally biased region" description="Polar residues" evidence="1">
    <location>
        <begin position="39"/>
        <end position="79"/>
    </location>
</feature>
<organism evidence="2 3">
    <name type="scientific">Cryoendolithus antarcticus</name>
    <dbReference type="NCBI Taxonomy" id="1507870"/>
    <lineage>
        <taxon>Eukaryota</taxon>
        <taxon>Fungi</taxon>
        <taxon>Dikarya</taxon>
        <taxon>Ascomycota</taxon>
        <taxon>Pezizomycotina</taxon>
        <taxon>Dothideomycetes</taxon>
        <taxon>Dothideomycetidae</taxon>
        <taxon>Cladosporiales</taxon>
        <taxon>Cladosporiaceae</taxon>
        <taxon>Cryoendolithus</taxon>
    </lineage>
</organism>
<feature type="compositionally biased region" description="Acidic residues" evidence="1">
    <location>
        <begin position="87"/>
        <end position="97"/>
    </location>
</feature>
<dbReference type="OrthoDB" id="3882058at2759"/>
<accession>A0A1V8SVL5</accession>
<comment type="caution">
    <text evidence="2">The sequence shown here is derived from an EMBL/GenBank/DDBJ whole genome shotgun (WGS) entry which is preliminary data.</text>
</comment>
<feature type="region of interest" description="Disordered" evidence="1">
    <location>
        <begin position="178"/>
        <end position="214"/>
    </location>
</feature>
<dbReference type="STRING" id="1507870.A0A1V8SVL5"/>
<dbReference type="AlphaFoldDB" id="A0A1V8SVL5"/>
<evidence type="ECO:0008006" key="4">
    <source>
        <dbReference type="Google" id="ProtNLM"/>
    </source>
</evidence>
<feature type="compositionally biased region" description="Polar residues" evidence="1">
    <location>
        <begin position="220"/>
        <end position="229"/>
    </location>
</feature>
<evidence type="ECO:0000256" key="1">
    <source>
        <dbReference type="SAM" id="MobiDB-lite"/>
    </source>
</evidence>
<feature type="region of interest" description="Disordered" evidence="1">
    <location>
        <begin position="1"/>
        <end position="97"/>
    </location>
</feature>